<feature type="region of interest" description="Disordered" evidence="1">
    <location>
        <begin position="202"/>
        <end position="235"/>
    </location>
</feature>
<evidence type="ECO:0000313" key="2">
    <source>
        <dbReference type="EnsemblPlants" id="PGSC0003DMT400091455"/>
    </source>
</evidence>
<reference evidence="3" key="1">
    <citation type="journal article" date="2011" name="Nature">
        <title>Genome sequence and analysis of the tuber crop potato.</title>
        <authorList>
            <consortium name="The Potato Genome Sequencing Consortium"/>
        </authorList>
    </citation>
    <scope>NUCLEOTIDE SEQUENCE [LARGE SCALE GENOMIC DNA]</scope>
    <source>
        <strain evidence="3">cv. DM1-3 516 R44</strain>
    </source>
</reference>
<dbReference type="EnsemblPlants" id="PGSC0003DMT400091455">
    <property type="protein sequence ID" value="PGSC0003DMT400091455"/>
    <property type="gene ID" value="PGSC0003DMG400041026"/>
</dbReference>
<feature type="region of interest" description="Disordered" evidence="1">
    <location>
        <begin position="93"/>
        <end position="169"/>
    </location>
</feature>
<feature type="compositionally biased region" description="Basic and acidic residues" evidence="1">
    <location>
        <begin position="114"/>
        <end position="125"/>
    </location>
</feature>
<organism evidence="2 3">
    <name type="scientific">Solanum tuberosum</name>
    <name type="common">Potato</name>
    <dbReference type="NCBI Taxonomy" id="4113"/>
    <lineage>
        <taxon>Eukaryota</taxon>
        <taxon>Viridiplantae</taxon>
        <taxon>Streptophyta</taxon>
        <taxon>Embryophyta</taxon>
        <taxon>Tracheophyta</taxon>
        <taxon>Spermatophyta</taxon>
        <taxon>Magnoliopsida</taxon>
        <taxon>eudicotyledons</taxon>
        <taxon>Gunneridae</taxon>
        <taxon>Pentapetalae</taxon>
        <taxon>asterids</taxon>
        <taxon>lamiids</taxon>
        <taxon>Solanales</taxon>
        <taxon>Solanaceae</taxon>
        <taxon>Solanoideae</taxon>
        <taxon>Solaneae</taxon>
        <taxon>Solanum</taxon>
    </lineage>
</organism>
<evidence type="ECO:0000313" key="3">
    <source>
        <dbReference type="Proteomes" id="UP000011115"/>
    </source>
</evidence>
<keyword evidence="3" id="KW-1185">Reference proteome</keyword>
<dbReference type="PaxDb" id="4113-PGSC0003DMT400091455"/>
<proteinExistence type="predicted"/>
<protein>
    <recommendedName>
        <fullName evidence="4">Integrase core domain containing protein</fullName>
    </recommendedName>
</protein>
<feature type="region of interest" description="Disordered" evidence="1">
    <location>
        <begin position="360"/>
        <end position="393"/>
    </location>
</feature>
<dbReference type="Proteomes" id="UP000011115">
    <property type="component" value="Unassembled WGS sequence"/>
</dbReference>
<dbReference type="Gramene" id="PGSC0003DMT400091455">
    <property type="protein sequence ID" value="PGSC0003DMT400091455"/>
    <property type="gene ID" value="PGSC0003DMG400041026"/>
</dbReference>
<feature type="compositionally biased region" description="Polar residues" evidence="1">
    <location>
        <begin position="465"/>
        <end position="476"/>
    </location>
</feature>
<dbReference type="HOGENOM" id="CLU_546782_0_0_1"/>
<feature type="compositionally biased region" description="Polar residues" evidence="1">
    <location>
        <begin position="99"/>
        <end position="110"/>
    </location>
</feature>
<evidence type="ECO:0000256" key="1">
    <source>
        <dbReference type="SAM" id="MobiDB-lite"/>
    </source>
</evidence>
<evidence type="ECO:0008006" key="4">
    <source>
        <dbReference type="Google" id="ProtNLM"/>
    </source>
</evidence>
<feature type="compositionally biased region" description="Polar residues" evidence="1">
    <location>
        <begin position="413"/>
        <end position="442"/>
    </location>
</feature>
<sequence>MQLLDEVSKNNRVWYTRDAEVGELGYTFELSPEQRKREEERDQDMAHMRTQIDLLTKHIVAKSEKVNVVGQQNRYEDQDLDIDEEANYLGNQGGFRNYKSGNQGYNSGNAGRSYAKDSQYERPANRDQGNWQNIEGYRNDRSGVYVPPGNRDRANGSSSGSKLEDMMAKTNPGSKIKDVANHLFGVKSAAVGTLVVVPHVPLDTSQVDRDPEQGESSQPSTEAPPPPASASQTPGTFVTIPMLFLEKLVADQRQTRTLVDQIVLRMPQLIETKVLAAKKEIKYEMRTELSVLKDRMDGLENLVQDRFHATGSADTEEFRAQLAKMRTQITKLDEKPAQVSTPIIPKSLMQMLSQAPSTQTLDDLWGAPSTSTSGTRKHIAGELDEETPTDPAREARRFCEVTGATHGCYPRTVGQTTSRAGGPWFTTTSPPQPSSKNWLSPDSRTDPRSVDQTTVRGLCPWIETSLTQPLTQTTVDQHGPSFDPRSVGLTVDEGQQPVS</sequence>
<name>M1DMN1_SOLTU</name>
<accession>M1DMN1</accession>
<feature type="region of interest" description="Disordered" evidence="1">
    <location>
        <begin position="410"/>
        <end position="452"/>
    </location>
</feature>
<dbReference type="InParanoid" id="M1DMN1"/>
<dbReference type="AlphaFoldDB" id="M1DMN1"/>
<feature type="region of interest" description="Disordered" evidence="1">
    <location>
        <begin position="465"/>
        <end position="499"/>
    </location>
</feature>
<reference evidence="2" key="2">
    <citation type="submission" date="2015-06" db="UniProtKB">
        <authorList>
            <consortium name="EnsemblPlants"/>
        </authorList>
    </citation>
    <scope>IDENTIFICATION</scope>
    <source>
        <strain evidence="2">DM1-3 516 R44</strain>
    </source>
</reference>